<evidence type="ECO:0000259" key="5">
    <source>
        <dbReference type="PROSITE" id="PS50059"/>
    </source>
</evidence>
<comment type="caution">
    <text evidence="6">The sequence shown here is derived from an EMBL/GenBank/DDBJ whole genome shotgun (WGS) entry which is preliminary data.</text>
</comment>
<dbReference type="PANTHER" id="PTHR46674">
    <property type="entry name" value="INACTIVE PEPTIDYL-PROLYL CIS-TRANS ISOMERASE FKBP6"/>
    <property type="match status" value="1"/>
</dbReference>
<dbReference type="GO" id="GO:0034587">
    <property type="term" value="P:piRNA processing"/>
    <property type="evidence" value="ECO:0007669"/>
    <property type="project" value="TreeGrafter"/>
</dbReference>
<dbReference type="GO" id="GO:0003755">
    <property type="term" value="F:peptidyl-prolyl cis-trans isomerase activity"/>
    <property type="evidence" value="ECO:0007669"/>
    <property type="project" value="UniProtKB-KW"/>
</dbReference>
<sequence length="457" mass="51800">MPPVRLKEGIDMDELKGDGSFFELQDFNPKDMPVEEYFDDADVYKYYSTDTQGEEDASDDSDTDSQLTPFAKLARKMKDITTDQDKGVLKDMLRQGTGNVLPSDAFVTVHYNAYLEYSDEPYDSTWLRSAPVRFSLGQGEVIAGLELAIASMKVGELSKFLVTPQYGYGKFGCPPRIPGNATLLFRIEMIKFVECGGVNQFYRMTHAQKKDAGFSLIKKVALKHRQDAKEHFEGGRYVRAAKAYETAVKCLEECHLQNSEEEVEQQKMLLHLYINSAICQLRLNHHVRVLSYCHQALDIQEQNVKAFFLKGKALRLMGEFSRARTFLCKAQRIAPNSSDITKELEKLAQDVKNFRAMEQDMCRKMFKHTVSSPPEGAVTDESRKYVGSEHAQTKTELTGCSDDFRNLVFENLQSFKDNKELMEMPMPSSGFTAEEAACICDLAKILGLCVRKRGEVN</sequence>
<dbReference type="SUPFAM" id="SSF48452">
    <property type="entry name" value="TPR-like"/>
    <property type="match status" value="1"/>
</dbReference>
<dbReference type="SMART" id="SM00028">
    <property type="entry name" value="TPR"/>
    <property type="match status" value="3"/>
</dbReference>
<dbReference type="EC" id="5.2.1.8" evidence="4"/>
<reference evidence="6" key="1">
    <citation type="journal article" date="2023" name="Mol. Biol. Evol.">
        <title>Third-Generation Sequencing Reveals the Adaptive Role of the Epigenome in Three Deep-Sea Polychaetes.</title>
        <authorList>
            <person name="Perez M."/>
            <person name="Aroh O."/>
            <person name="Sun Y."/>
            <person name="Lan Y."/>
            <person name="Juniper S.K."/>
            <person name="Young C.R."/>
            <person name="Angers B."/>
            <person name="Qian P.Y."/>
        </authorList>
    </citation>
    <scope>NUCLEOTIDE SEQUENCE</scope>
    <source>
        <strain evidence="6">R07B-5</strain>
    </source>
</reference>
<gene>
    <name evidence="6" type="ORF">NP493_962g00018</name>
</gene>
<evidence type="ECO:0000313" key="6">
    <source>
        <dbReference type="EMBL" id="KAK2172421.1"/>
    </source>
</evidence>
<dbReference type="PROSITE" id="PS50059">
    <property type="entry name" value="FKBP_PPIASE"/>
    <property type="match status" value="1"/>
</dbReference>
<dbReference type="InterPro" id="IPR046357">
    <property type="entry name" value="PPIase_dom_sf"/>
</dbReference>
<evidence type="ECO:0000256" key="1">
    <source>
        <dbReference type="ARBA" id="ARBA00009648"/>
    </source>
</evidence>
<name>A0AAD9NL92_RIDPI</name>
<dbReference type="GO" id="GO:0051879">
    <property type="term" value="F:Hsp90 protein binding"/>
    <property type="evidence" value="ECO:0007669"/>
    <property type="project" value="TreeGrafter"/>
</dbReference>
<accession>A0AAD9NL92</accession>
<dbReference type="Pfam" id="PF00254">
    <property type="entry name" value="FKBP_C"/>
    <property type="match status" value="1"/>
</dbReference>
<dbReference type="SUPFAM" id="SSF54534">
    <property type="entry name" value="FKBP-like"/>
    <property type="match status" value="1"/>
</dbReference>
<keyword evidence="4" id="KW-0413">Isomerase</keyword>
<evidence type="ECO:0000256" key="3">
    <source>
        <dbReference type="ARBA" id="ARBA00022803"/>
    </source>
</evidence>
<evidence type="ECO:0000313" key="7">
    <source>
        <dbReference type="Proteomes" id="UP001209878"/>
    </source>
</evidence>
<dbReference type="Gene3D" id="3.10.50.40">
    <property type="match status" value="1"/>
</dbReference>
<proteinExistence type="inferred from homology"/>
<dbReference type="PANTHER" id="PTHR46674:SF1">
    <property type="entry name" value="INACTIVE PEPTIDYL-PROLYL CIS-TRANS ISOMERASE FKBP6"/>
    <property type="match status" value="1"/>
</dbReference>
<dbReference type="InterPro" id="IPR011990">
    <property type="entry name" value="TPR-like_helical_dom_sf"/>
</dbReference>
<keyword evidence="7" id="KW-1185">Reference proteome</keyword>
<dbReference type="InterPro" id="IPR042282">
    <property type="entry name" value="FKBP6/shu"/>
</dbReference>
<evidence type="ECO:0000256" key="2">
    <source>
        <dbReference type="ARBA" id="ARBA00022737"/>
    </source>
</evidence>
<dbReference type="EMBL" id="JAODUO010000962">
    <property type="protein sequence ID" value="KAK2172421.1"/>
    <property type="molecule type" value="Genomic_DNA"/>
</dbReference>
<feature type="domain" description="PPIase FKBP-type" evidence="5">
    <location>
        <begin position="104"/>
        <end position="193"/>
    </location>
</feature>
<dbReference type="InterPro" id="IPR019734">
    <property type="entry name" value="TPR_rpt"/>
</dbReference>
<protein>
    <recommendedName>
        <fullName evidence="4">peptidylprolyl isomerase</fullName>
        <ecNumber evidence="4">5.2.1.8</ecNumber>
    </recommendedName>
</protein>
<comment type="similarity">
    <text evidence="1">Belongs to the FKBP6 family.</text>
</comment>
<dbReference type="AlphaFoldDB" id="A0AAD9NL92"/>
<keyword evidence="2" id="KW-0677">Repeat</keyword>
<dbReference type="Proteomes" id="UP001209878">
    <property type="component" value="Unassembled WGS sequence"/>
</dbReference>
<keyword evidence="4" id="KW-0697">Rotamase</keyword>
<dbReference type="GO" id="GO:0005737">
    <property type="term" value="C:cytoplasm"/>
    <property type="evidence" value="ECO:0007669"/>
    <property type="project" value="TreeGrafter"/>
</dbReference>
<evidence type="ECO:0000256" key="4">
    <source>
        <dbReference type="PROSITE-ProRule" id="PRU00277"/>
    </source>
</evidence>
<keyword evidence="3" id="KW-0802">TPR repeat</keyword>
<organism evidence="6 7">
    <name type="scientific">Ridgeia piscesae</name>
    <name type="common">Tubeworm</name>
    <dbReference type="NCBI Taxonomy" id="27915"/>
    <lineage>
        <taxon>Eukaryota</taxon>
        <taxon>Metazoa</taxon>
        <taxon>Spiralia</taxon>
        <taxon>Lophotrochozoa</taxon>
        <taxon>Annelida</taxon>
        <taxon>Polychaeta</taxon>
        <taxon>Sedentaria</taxon>
        <taxon>Canalipalpata</taxon>
        <taxon>Sabellida</taxon>
        <taxon>Siboglinidae</taxon>
        <taxon>Ridgeia</taxon>
    </lineage>
</organism>
<comment type="catalytic activity">
    <reaction evidence="4">
        <text>[protein]-peptidylproline (omega=180) = [protein]-peptidylproline (omega=0)</text>
        <dbReference type="Rhea" id="RHEA:16237"/>
        <dbReference type="Rhea" id="RHEA-COMP:10747"/>
        <dbReference type="Rhea" id="RHEA-COMP:10748"/>
        <dbReference type="ChEBI" id="CHEBI:83833"/>
        <dbReference type="ChEBI" id="CHEBI:83834"/>
        <dbReference type="EC" id="5.2.1.8"/>
    </reaction>
</comment>
<dbReference type="InterPro" id="IPR001179">
    <property type="entry name" value="PPIase_FKBP_dom"/>
</dbReference>
<dbReference type="GO" id="GO:0007283">
    <property type="term" value="P:spermatogenesis"/>
    <property type="evidence" value="ECO:0007669"/>
    <property type="project" value="TreeGrafter"/>
</dbReference>
<dbReference type="Gene3D" id="1.25.40.10">
    <property type="entry name" value="Tetratricopeptide repeat domain"/>
    <property type="match status" value="1"/>
</dbReference>